<sequence length="318" mass="36591">MYRTAWYMWKTIRCRNDLQQFPEGYCSIYSLTGIPTKMADKLRFITYLSPGIPVQLFETIMHYLEEVTGKQTYLIHESRWSGPPLDRDDPFTANEADIGFMCSPGFLRLAQEKKEVELCQAAPVYNHVRGEQKPVYFSDVITVNDDSGTKQEFKEFTDLKGFSFAFNEPMSLSGTLIVLGELKKRGYNSTFFGNTLQSGSHRNSIKMVLDRKADIAAIDSNTLHNYLQEHPEGKDKIKVLTSFGPLPVHPIVFNKRLPAELKKKITDALLDLHNKPEWMNKLREYNIFKFTAVDMSHYDMEINLLDAVKNLKIAAAYY</sequence>
<dbReference type="PANTHER" id="PTHR35841:SF1">
    <property type="entry name" value="PHOSPHONATES-BINDING PERIPLASMIC PROTEIN"/>
    <property type="match status" value="1"/>
</dbReference>
<proteinExistence type="predicted"/>
<dbReference type="AlphaFoldDB" id="A0A8S3T3W2"/>
<accession>A0A8S3T3W2</accession>
<protein>
    <submittedName>
        <fullName evidence="1">Uncharacterized protein</fullName>
    </submittedName>
</protein>
<gene>
    <name evidence="1" type="ORF">MEDL_41237</name>
</gene>
<keyword evidence="2" id="KW-1185">Reference proteome</keyword>
<dbReference type="Pfam" id="PF12974">
    <property type="entry name" value="Phosphonate-bd"/>
    <property type="match status" value="1"/>
</dbReference>
<comment type="caution">
    <text evidence="1">The sequence shown here is derived from an EMBL/GenBank/DDBJ whole genome shotgun (WGS) entry which is preliminary data.</text>
</comment>
<reference evidence="1" key="1">
    <citation type="submission" date="2021-03" db="EMBL/GenBank/DDBJ databases">
        <authorList>
            <person name="Bekaert M."/>
        </authorList>
    </citation>
    <scope>NUCLEOTIDE SEQUENCE</scope>
</reference>
<dbReference type="Gene3D" id="3.40.190.10">
    <property type="entry name" value="Periplasmic binding protein-like II"/>
    <property type="match status" value="1"/>
</dbReference>
<dbReference type="PANTHER" id="PTHR35841">
    <property type="entry name" value="PHOSPHONATES-BINDING PERIPLASMIC PROTEIN"/>
    <property type="match status" value="1"/>
</dbReference>
<organism evidence="1 2">
    <name type="scientific">Mytilus edulis</name>
    <name type="common">Blue mussel</name>
    <dbReference type="NCBI Taxonomy" id="6550"/>
    <lineage>
        <taxon>Eukaryota</taxon>
        <taxon>Metazoa</taxon>
        <taxon>Spiralia</taxon>
        <taxon>Lophotrochozoa</taxon>
        <taxon>Mollusca</taxon>
        <taxon>Bivalvia</taxon>
        <taxon>Autobranchia</taxon>
        <taxon>Pteriomorphia</taxon>
        <taxon>Mytilida</taxon>
        <taxon>Mytiloidea</taxon>
        <taxon>Mytilidae</taxon>
        <taxon>Mytilinae</taxon>
        <taxon>Mytilus</taxon>
    </lineage>
</organism>
<dbReference type="EMBL" id="CAJPWZ010001993">
    <property type="protein sequence ID" value="CAG2228294.1"/>
    <property type="molecule type" value="Genomic_DNA"/>
</dbReference>
<dbReference type="OrthoDB" id="5310573at2759"/>
<dbReference type="SUPFAM" id="SSF53850">
    <property type="entry name" value="Periplasmic binding protein-like II"/>
    <property type="match status" value="1"/>
</dbReference>
<evidence type="ECO:0000313" key="1">
    <source>
        <dbReference type="EMBL" id="CAG2228294.1"/>
    </source>
</evidence>
<evidence type="ECO:0000313" key="2">
    <source>
        <dbReference type="Proteomes" id="UP000683360"/>
    </source>
</evidence>
<dbReference type="Proteomes" id="UP000683360">
    <property type="component" value="Unassembled WGS sequence"/>
</dbReference>
<name>A0A8S3T3W2_MYTED</name>